<evidence type="ECO:0000256" key="1">
    <source>
        <dbReference type="SAM" id="SignalP"/>
    </source>
</evidence>
<feature type="chain" id="PRO_5046274901" description="Pilus formation protein N-terminal domain-containing protein" evidence="1">
    <location>
        <begin position="30"/>
        <end position="88"/>
    </location>
</feature>
<dbReference type="EMBL" id="JAVXZY010000007">
    <property type="protein sequence ID" value="MDT9000981.1"/>
    <property type="molecule type" value="Genomic_DNA"/>
</dbReference>
<sequence>MNTSTQAFVFGLAGTIALAAGLSVSAAQAERANIVRLAPVVVVGQHIGGKVVTAQIERLPTVYVLGRSNGTAAVVAQAATQCLPQTMC</sequence>
<dbReference type="Proteomes" id="UP001246372">
    <property type="component" value="Unassembled WGS sequence"/>
</dbReference>
<name>A0ABU3PEF3_9BURK</name>
<evidence type="ECO:0000313" key="3">
    <source>
        <dbReference type="Proteomes" id="UP001246372"/>
    </source>
</evidence>
<reference evidence="2" key="1">
    <citation type="submission" date="2023-09" db="EMBL/GenBank/DDBJ databases">
        <title>Paucibacter sp. APW11 Genome sequencing and assembly.</title>
        <authorList>
            <person name="Kim I."/>
        </authorList>
    </citation>
    <scope>NUCLEOTIDE SEQUENCE</scope>
    <source>
        <strain evidence="2">APW11</strain>
    </source>
</reference>
<feature type="signal peptide" evidence="1">
    <location>
        <begin position="1"/>
        <end position="29"/>
    </location>
</feature>
<comment type="caution">
    <text evidence="2">The sequence shown here is derived from an EMBL/GenBank/DDBJ whole genome shotgun (WGS) entry which is preliminary data.</text>
</comment>
<organism evidence="2 3">
    <name type="scientific">Roseateles aquae</name>
    <dbReference type="NCBI Taxonomy" id="3077235"/>
    <lineage>
        <taxon>Bacteria</taxon>
        <taxon>Pseudomonadati</taxon>
        <taxon>Pseudomonadota</taxon>
        <taxon>Betaproteobacteria</taxon>
        <taxon>Burkholderiales</taxon>
        <taxon>Sphaerotilaceae</taxon>
        <taxon>Roseateles</taxon>
    </lineage>
</organism>
<keyword evidence="3" id="KW-1185">Reference proteome</keyword>
<accession>A0ABU3PEF3</accession>
<keyword evidence="1" id="KW-0732">Signal</keyword>
<evidence type="ECO:0000313" key="2">
    <source>
        <dbReference type="EMBL" id="MDT9000981.1"/>
    </source>
</evidence>
<proteinExistence type="predicted"/>
<protein>
    <recommendedName>
        <fullName evidence="4">Pilus formation protein N-terminal domain-containing protein</fullName>
    </recommendedName>
</protein>
<gene>
    <name evidence="2" type="ORF">RQP53_17015</name>
</gene>
<dbReference type="RefSeq" id="WP_315651867.1">
    <property type="nucleotide sequence ID" value="NZ_JAVXZY010000007.1"/>
</dbReference>
<evidence type="ECO:0008006" key="4">
    <source>
        <dbReference type="Google" id="ProtNLM"/>
    </source>
</evidence>